<dbReference type="EMBL" id="BGZK01000154">
    <property type="protein sequence ID" value="GBP23903.1"/>
    <property type="molecule type" value="Genomic_DNA"/>
</dbReference>
<dbReference type="AlphaFoldDB" id="A0A4C1UBP6"/>
<protein>
    <submittedName>
        <fullName evidence="1">Uncharacterized protein</fullName>
    </submittedName>
</protein>
<dbReference type="Proteomes" id="UP000299102">
    <property type="component" value="Unassembled WGS sequence"/>
</dbReference>
<gene>
    <name evidence="1" type="ORF">EVAR_86280_1</name>
</gene>
<organism evidence="1 2">
    <name type="scientific">Eumeta variegata</name>
    <name type="common">Bagworm moth</name>
    <name type="synonym">Eumeta japonica</name>
    <dbReference type="NCBI Taxonomy" id="151549"/>
    <lineage>
        <taxon>Eukaryota</taxon>
        <taxon>Metazoa</taxon>
        <taxon>Ecdysozoa</taxon>
        <taxon>Arthropoda</taxon>
        <taxon>Hexapoda</taxon>
        <taxon>Insecta</taxon>
        <taxon>Pterygota</taxon>
        <taxon>Neoptera</taxon>
        <taxon>Endopterygota</taxon>
        <taxon>Lepidoptera</taxon>
        <taxon>Glossata</taxon>
        <taxon>Ditrysia</taxon>
        <taxon>Tineoidea</taxon>
        <taxon>Psychidae</taxon>
        <taxon>Oiketicinae</taxon>
        <taxon>Eumeta</taxon>
    </lineage>
</organism>
<proteinExistence type="predicted"/>
<evidence type="ECO:0000313" key="1">
    <source>
        <dbReference type="EMBL" id="GBP23903.1"/>
    </source>
</evidence>
<accession>A0A4C1UBP6</accession>
<sequence>MMWLSGEHARHGLCSKGGYTLGLTLRCARVDTIPRHTPRSARRLASVSRVCFWLSIYSNKSKLSEFWQEGNGTHEDVCGGGGGVVDHCCDSVEGLTVVYAE</sequence>
<reference evidence="1 2" key="1">
    <citation type="journal article" date="2019" name="Commun. Biol.">
        <title>The bagworm genome reveals a unique fibroin gene that provides high tensile strength.</title>
        <authorList>
            <person name="Kono N."/>
            <person name="Nakamura H."/>
            <person name="Ohtoshi R."/>
            <person name="Tomita M."/>
            <person name="Numata K."/>
            <person name="Arakawa K."/>
        </authorList>
    </citation>
    <scope>NUCLEOTIDE SEQUENCE [LARGE SCALE GENOMIC DNA]</scope>
</reference>
<keyword evidence="2" id="KW-1185">Reference proteome</keyword>
<name>A0A4C1UBP6_EUMVA</name>
<evidence type="ECO:0000313" key="2">
    <source>
        <dbReference type="Proteomes" id="UP000299102"/>
    </source>
</evidence>
<comment type="caution">
    <text evidence="1">The sequence shown here is derived from an EMBL/GenBank/DDBJ whole genome shotgun (WGS) entry which is preliminary data.</text>
</comment>